<dbReference type="PANTHER" id="PTHR48094">
    <property type="entry name" value="PROTEIN/NUCLEIC ACID DEGLYCASE DJ-1-RELATED"/>
    <property type="match status" value="1"/>
</dbReference>
<keyword evidence="1" id="KW-0346">Stress response</keyword>
<comment type="similarity">
    <text evidence="3">Belongs to the peptidase C56 family. HSP31-like subfamily.</text>
</comment>
<comment type="caution">
    <text evidence="5">The sequence shown here is derived from an EMBL/GenBank/DDBJ whole genome shotgun (WGS) entry which is preliminary data.</text>
</comment>
<evidence type="ECO:0000259" key="4">
    <source>
        <dbReference type="Pfam" id="PF01965"/>
    </source>
</evidence>
<dbReference type="InterPro" id="IPR050325">
    <property type="entry name" value="Prot/Nucl_acid_deglycase"/>
</dbReference>
<evidence type="ECO:0000256" key="2">
    <source>
        <dbReference type="ARBA" id="ARBA00023239"/>
    </source>
</evidence>
<keyword evidence="5" id="KW-0315">Glutamine amidotransferase</keyword>
<dbReference type="Gene3D" id="3.40.50.880">
    <property type="match status" value="1"/>
</dbReference>
<dbReference type="InterPro" id="IPR002818">
    <property type="entry name" value="DJ-1/PfpI"/>
</dbReference>
<reference evidence="6" key="1">
    <citation type="journal article" date="2019" name="Int. J. Syst. Evol. Microbiol.">
        <title>The Global Catalogue of Microorganisms (GCM) 10K type strain sequencing project: providing services to taxonomists for standard genome sequencing and annotation.</title>
        <authorList>
            <consortium name="The Broad Institute Genomics Platform"/>
            <consortium name="The Broad Institute Genome Sequencing Center for Infectious Disease"/>
            <person name="Wu L."/>
            <person name="Ma J."/>
        </authorList>
    </citation>
    <scope>NUCLEOTIDE SEQUENCE [LARGE SCALE GENOMIC DNA]</scope>
    <source>
        <strain evidence="6">CGMCC 4.1622</strain>
    </source>
</reference>
<dbReference type="InterPro" id="IPR029062">
    <property type="entry name" value="Class_I_gatase-like"/>
</dbReference>
<evidence type="ECO:0000313" key="5">
    <source>
        <dbReference type="EMBL" id="MFC5644929.1"/>
    </source>
</evidence>
<feature type="domain" description="DJ-1/PfpI" evidence="4">
    <location>
        <begin position="29"/>
        <end position="228"/>
    </location>
</feature>
<evidence type="ECO:0000313" key="6">
    <source>
        <dbReference type="Proteomes" id="UP001596066"/>
    </source>
</evidence>
<keyword evidence="6" id="KW-1185">Reference proteome</keyword>
<accession>A0ABW0VJJ7</accession>
<dbReference type="Proteomes" id="UP001596066">
    <property type="component" value="Unassembled WGS sequence"/>
</dbReference>
<dbReference type="SUPFAM" id="SSF52317">
    <property type="entry name" value="Class I glutamine amidotransferase-like"/>
    <property type="match status" value="1"/>
</dbReference>
<proteinExistence type="inferred from homology"/>
<sequence length="231" mass="23631">MSKILFVLTGATHWTLADGTEHPTGYWAEEVAVPYLALTGAGHEVAVATPGGVLPTADRGSLGADANGGQENADKVAAALDAFTELKNPLALADVDLADFDAVYYPGGHGPMEDLAVDATSGRLLVAALASGKPLAVVCHGSAALLAATLTDGTNAFAGYRATAFTNTEETLAGLAERAKWLLQDRLTAAGIDVQEGRPWESHVVVDRNLITGQNPGSSADTAAALLAQLA</sequence>
<evidence type="ECO:0000256" key="3">
    <source>
        <dbReference type="ARBA" id="ARBA00038493"/>
    </source>
</evidence>
<evidence type="ECO:0000256" key="1">
    <source>
        <dbReference type="ARBA" id="ARBA00023016"/>
    </source>
</evidence>
<dbReference type="CDD" id="cd03141">
    <property type="entry name" value="GATase1_Hsp31_like"/>
    <property type="match status" value="1"/>
</dbReference>
<dbReference type="PANTHER" id="PTHR48094:SF11">
    <property type="entry name" value="GLUTATHIONE-INDEPENDENT GLYOXALASE HSP31-RELATED"/>
    <property type="match status" value="1"/>
</dbReference>
<dbReference type="Pfam" id="PF01965">
    <property type="entry name" value="DJ-1_PfpI"/>
    <property type="match status" value="1"/>
</dbReference>
<keyword evidence="2" id="KW-0456">Lyase</keyword>
<dbReference type="EMBL" id="JBHSOC010000057">
    <property type="protein sequence ID" value="MFC5644929.1"/>
    <property type="molecule type" value="Genomic_DNA"/>
</dbReference>
<organism evidence="5 6">
    <name type="scientific">Kitasatospora cinereorecta</name>
    <dbReference type="NCBI Taxonomy" id="285560"/>
    <lineage>
        <taxon>Bacteria</taxon>
        <taxon>Bacillati</taxon>
        <taxon>Actinomycetota</taxon>
        <taxon>Actinomycetes</taxon>
        <taxon>Kitasatosporales</taxon>
        <taxon>Streptomycetaceae</taxon>
        <taxon>Kitasatospora</taxon>
    </lineage>
</organism>
<name>A0ABW0VJJ7_9ACTN</name>
<gene>
    <name evidence="5" type="ORF">ACFPZF_26680</name>
</gene>
<protein>
    <submittedName>
        <fullName evidence="5">Type 1 glutamine amidotransferase domain-containing protein</fullName>
    </submittedName>
</protein>
<dbReference type="RefSeq" id="WP_346147059.1">
    <property type="nucleotide sequence ID" value="NZ_BAAAUA010000032.1"/>
</dbReference>